<dbReference type="EMBL" id="JBGEDP010000002">
    <property type="protein sequence ID" value="MEY8018824.1"/>
    <property type="molecule type" value="Genomic_DNA"/>
</dbReference>
<evidence type="ECO:0000313" key="10">
    <source>
        <dbReference type="Proteomes" id="UP001564760"/>
    </source>
</evidence>
<comment type="similarity">
    <text evidence="2">Belongs to the EccD/Snm4 family.</text>
</comment>
<feature type="domain" description="EccD-like transmembrane" evidence="8">
    <location>
        <begin position="133"/>
        <end position="476"/>
    </location>
</feature>
<reference evidence="9 10" key="1">
    <citation type="submission" date="2024-08" db="EMBL/GenBank/DDBJ databases">
        <title>Mycobacterium servetensis sp. nov., a novel rapid-growing mycobacterial species recovered from a human patient in Zaragoza, Spain.</title>
        <authorList>
            <person name="Tristancho-Baro A.I."/>
            <person name="Buenestado-Serrano S."/>
            <person name="Garcia De Viedma D."/>
            <person name="Milagro-Beamonte A."/>
            <person name="Burillo N."/>
            <person name="Sanz S."/>
            <person name="Lopez-Calleja A.I."/>
            <person name="Penas-Utrilla D."/>
            <person name="Guardingo M."/>
            <person name="Garcia M.J."/>
            <person name="Vinuelas-Bayon J."/>
        </authorList>
    </citation>
    <scope>NUCLEOTIDE SEQUENCE [LARGE SCALE GENOMIC DNA]</scope>
    <source>
        <strain evidence="10">HUMS_12744610</strain>
    </source>
</reference>
<dbReference type="Pfam" id="PF08817">
    <property type="entry name" value="YukD"/>
    <property type="match status" value="1"/>
</dbReference>
<feature type="transmembrane region" description="Helical" evidence="7">
    <location>
        <begin position="357"/>
        <end position="377"/>
    </location>
</feature>
<feature type="transmembrane region" description="Helical" evidence="7">
    <location>
        <begin position="156"/>
        <end position="175"/>
    </location>
</feature>
<dbReference type="NCBIfam" id="TIGR03920">
    <property type="entry name" value="T7SS_EccD"/>
    <property type="match status" value="1"/>
</dbReference>
<evidence type="ECO:0000256" key="3">
    <source>
        <dbReference type="ARBA" id="ARBA00022475"/>
    </source>
</evidence>
<feature type="transmembrane region" description="Helical" evidence="7">
    <location>
        <begin position="333"/>
        <end position="351"/>
    </location>
</feature>
<feature type="transmembrane region" description="Helical" evidence="7">
    <location>
        <begin position="415"/>
        <end position="435"/>
    </location>
</feature>
<comment type="caution">
    <text evidence="9">The sequence shown here is derived from an EMBL/GenBank/DDBJ whole genome shotgun (WGS) entry which is preliminary data.</text>
</comment>
<evidence type="ECO:0000313" key="9">
    <source>
        <dbReference type="EMBL" id="MEY8018824.1"/>
    </source>
</evidence>
<protein>
    <submittedName>
        <fullName evidence="9">Type VII secretion integral membrane protein EccD</fullName>
    </submittedName>
</protein>
<sequence>MMAPTTNGTALSRVAVWYGDSEQEARQQDLVLPTQSPISDYIGEVVDQLSDGDPITAPAGSQWTLARTGGPLKPDQSLHDARVTDGAVLELRAVKSTERYRKVTEDVIAAAATAAAAAGRPFNVHAARQAGLAGLAFGGIAVCAAQWLLWIRSSYSWWWVLVGGIGAVVAFTGMWSASRRYESSDAATAWTVVWVAATAVVGQVIPISERTASPGIPHVMVSAVGVAVGAVCALLLTRRHLAITTALSALMAIVAVICAVAEYTNLRPSAIGAGVLIAGLIGLQNASGIAAGLARITLPRVPADGETIEVGGEIGERELATVRLRSQRAVEMTTGLVVASAVTTAAAAVFTMDPHSYHHKIELVIVSCVAIILIIWGRTMSNALQAFSMLAGAALVIVGSAARLLLAWHDGWKPAVVLAVVVGSIVVLVTIAVVVTPRGVNPRVARLIEIFGWIALVTVYPLAAWVTGIFAVLRDLRIG</sequence>
<evidence type="ECO:0000256" key="5">
    <source>
        <dbReference type="ARBA" id="ARBA00022989"/>
    </source>
</evidence>
<feature type="transmembrane region" description="Helical" evidence="7">
    <location>
        <begin position="447"/>
        <end position="473"/>
    </location>
</feature>
<dbReference type="Pfam" id="PF19053">
    <property type="entry name" value="EccD"/>
    <property type="match status" value="1"/>
</dbReference>
<dbReference type="PIRSF" id="PIRSF017804">
    <property type="entry name" value="Secretion_EccD1"/>
    <property type="match status" value="1"/>
</dbReference>
<feature type="transmembrane region" description="Helical" evidence="7">
    <location>
        <begin position="270"/>
        <end position="294"/>
    </location>
</feature>
<dbReference type="InterPro" id="IPR044049">
    <property type="entry name" value="EccD_transm"/>
</dbReference>
<gene>
    <name evidence="9" type="primary">eccD</name>
    <name evidence="9" type="ORF">AB8998_29545</name>
</gene>
<evidence type="ECO:0000256" key="4">
    <source>
        <dbReference type="ARBA" id="ARBA00022692"/>
    </source>
</evidence>
<evidence type="ECO:0000256" key="2">
    <source>
        <dbReference type="ARBA" id="ARBA00006162"/>
    </source>
</evidence>
<keyword evidence="10" id="KW-1185">Reference proteome</keyword>
<dbReference type="Gene3D" id="3.10.20.90">
    <property type="entry name" value="Phosphatidylinositol 3-kinase Catalytic Subunit, Chain A, domain 1"/>
    <property type="match status" value="1"/>
</dbReference>
<evidence type="ECO:0000256" key="6">
    <source>
        <dbReference type="ARBA" id="ARBA00023136"/>
    </source>
</evidence>
<comment type="subcellular location">
    <subcellularLocation>
        <location evidence="1">Cell membrane</location>
        <topology evidence="1">Multi-pass membrane protein</topology>
    </subcellularLocation>
</comment>
<evidence type="ECO:0000256" key="1">
    <source>
        <dbReference type="ARBA" id="ARBA00004651"/>
    </source>
</evidence>
<keyword evidence="5 7" id="KW-1133">Transmembrane helix</keyword>
<dbReference type="RefSeq" id="WP_369741892.1">
    <property type="nucleotide sequence ID" value="NZ_JBGEDP010000002.1"/>
</dbReference>
<keyword evidence="3" id="KW-1003">Cell membrane</keyword>
<evidence type="ECO:0000256" key="7">
    <source>
        <dbReference type="SAM" id="Phobius"/>
    </source>
</evidence>
<feature type="transmembrane region" description="Helical" evidence="7">
    <location>
        <begin position="219"/>
        <end position="236"/>
    </location>
</feature>
<feature type="transmembrane region" description="Helical" evidence="7">
    <location>
        <begin position="389"/>
        <end position="409"/>
    </location>
</feature>
<evidence type="ECO:0000259" key="8">
    <source>
        <dbReference type="Pfam" id="PF19053"/>
    </source>
</evidence>
<feature type="transmembrane region" description="Helical" evidence="7">
    <location>
        <begin position="130"/>
        <end position="150"/>
    </location>
</feature>
<accession>A0ABV4C8I4</accession>
<feature type="transmembrane region" description="Helical" evidence="7">
    <location>
        <begin position="187"/>
        <end position="207"/>
    </location>
</feature>
<keyword evidence="4 7" id="KW-0812">Transmembrane</keyword>
<dbReference type="Proteomes" id="UP001564760">
    <property type="component" value="Unassembled WGS sequence"/>
</dbReference>
<feature type="transmembrane region" description="Helical" evidence="7">
    <location>
        <begin position="243"/>
        <end position="264"/>
    </location>
</feature>
<organism evidence="9 10">
    <name type="scientific">Mycobacterium servetii</name>
    <dbReference type="NCBI Taxonomy" id="3237418"/>
    <lineage>
        <taxon>Bacteria</taxon>
        <taxon>Bacillati</taxon>
        <taxon>Actinomycetota</taxon>
        <taxon>Actinomycetes</taxon>
        <taxon>Mycobacteriales</taxon>
        <taxon>Mycobacteriaceae</taxon>
        <taxon>Mycobacterium</taxon>
    </lineage>
</organism>
<dbReference type="InterPro" id="IPR006707">
    <property type="entry name" value="T7SS_EccD"/>
</dbReference>
<keyword evidence="6 7" id="KW-0472">Membrane</keyword>
<dbReference type="InterPro" id="IPR024962">
    <property type="entry name" value="YukD-like"/>
</dbReference>
<name>A0ABV4C8I4_9MYCO</name>
<proteinExistence type="inferred from homology"/>